<evidence type="ECO:0000256" key="9">
    <source>
        <dbReference type="ARBA" id="ARBA00022793"/>
    </source>
</evidence>
<dbReference type="GO" id="GO:0042732">
    <property type="term" value="P:D-xylose metabolic process"/>
    <property type="evidence" value="ECO:0007669"/>
    <property type="project" value="InterPro"/>
</dbReference>
<reference evidence="18" key="1">
    <citation type="submission" date="2016-10" db="EMBL/GenBank/DDBJ databases">
        <authorList>
            <person name="Varghese N."/>
            <person name="Submissions S."/>
        </authorList>
    </citation>
    <scope>NUCLEOTIDE SEQUENCE [LARGE SCALE GENOMIC DNA]</scope>
    <source>
        <strain evidence="18">LMG 26383,CCUG 61248,R- 45681</strain>
    </source>
</reference>
<sequence length="328" mass="36819">MQKRILVTGGAGFVGCHLCERLVAQGHQVIAVDNYYTGRRENLTALLGLPNFEALRHDVTFPLYLEVDEIYNLACPASPVHYQRDPVQTTKTSVLGAINMLGMAKRLGIPILQASTSEIYGDPDVHPQVEDYRGLVSISGPRACYDEGKRCAETLFYDYKRRHGVEIRVARIFNTYGPRMNLEDGRVVSNFIVQALRNEPITLYGDGRQTRAFCFVDDLVEGLMRLMNVTQPLDSAVNLGNPVETSMAEIADLIISLTGSRSPIVFRPLPQDDPRQRCPDISKAQELLHWRPKVSLQDGLKRTISYFEGVLSRMQDPVRRVEVARANS</sequence>
<dbReference type="Proteomes" id="UP000199664">
    <property type="component" value="Unassembled WGS sequence"/>
</dbReference>
<keyword evidence="10" id="KW-0735">Signal-anchor</keyword>
<keyword evidence="15" id="KW-0456">Lyase</keyword>
<dbReference type="GO" id="GO:0033320">
    <property type="term" value="P:UDP-D-xylose biosynthetic process"/>
    <property type="evidence" value="ECO:0007669"/>
    <property type="project" value="UniProtKB-UniPathway"/>
</dbReference>
<keyword evidence="9" id="KW-0210">Decarboxylase</keyword>
<keyword evidence="18" id="KW-1185">Reference proteome</keyword>
<evidence type="ECO:0000256" key="8">
    <source>
        <dbReference type="ARBA" id="ARBA00022692"/>
    </source>
</evidence>
<dbReference type="RefSeq" id="WP_091829515.1">
    <property type="nucleotide sequence ID" value="NZ_FOAN01000001.1"/>
</dbReference>
<dbReference type="InterPro" id="IPR016040">
    <property type="entry name" value="NAD(P)-bd_dom"/>
</dbReference>
<dbReference type="SUPFAM" id="SSF51735">
    <property type="entry name" value="NAD(P)-binding Rossmann-fold domains"/>
    <property type="match status" value="1"/>
</dbReference>
<evidence type="ECO:0000256" key="15">
    <source>
        <dbReference type="ARBA" id="ARBA00023239"/>
    </source>
</evidence>
<evidence type="ECO:0000313" key="17">
    <source>
        <dbReference type="EMBL" id="SEK45027.1"/>
    </source>
</evidence>
<comment type="subcellular location">
    <subcellularLocation>
        <location evidence="3">Cytoplasm</location>
    </subcellularLocation>
    <subcellularLocation>
        <location evidence="2">Golgi apparatus</location>
        <location evidence="2">Golgi stack membrane</location>
        <topology evidence="2">Single-pass type II membrane protein</topology>
    </subcellularLocation>
</comment>
<accession>A0A1H7H5K1</accession>
<evidence type="ECO:0000256" key="10">
    <source>
        <dbReference type="ARBA" id="ARBA00022968"/>
    </source>
</evidence>
<comment type="similarity">
    <text evidence="5">Belongs to the NAD(P)-dependent epimerase/dehydratase family. UDP-glucuronic acid decarboxylase subfamily.</text>
</comment>
<dbReference type="Pfam" id="PF16363">
    <property type="entry name" value="GDP_Man_Dehyd"/>
    <property type="match status" value="1"/>
</dbReference>
<comment type="cofactor">
    <cofactor evidence="1">
        <name>NAD(+)</name>
        <dbReference type="ChEBI" id="CHEBI:57540"/>
    </cofactor>
</comment>
<evidence type="ECO:0000256" key="6">
    <source>
        <dbReference type="ARBA" id="ARBA00012290"/>
    </source>
</evidence>
<proteinExistence type="inferred from homology"/>
<dbReference type="InterPro" id="IPR044516">
    <property type="entry name" value="UXS-like"/>
</dbReference>
<evidence type="ECO:0000256" key="4">
    <source>
        <dbReference type="ARBA" id="ARBA00005100"/>
    </source>
</evidence>
<dbReference type="EC" id="4.1.1.35" evidence="6"/>
<gene>
    <name evidence="17" type="ORF">SAMN04515666_101549</name>
</gene>
<evidence type="ECO:0000313" key="18">
    <source>
        <dbReference type="Proteomes" id="UP000199664"/>
    </source>
</evidence>
<protein>
    <recommendedName>
        <fullName evidence="6">UDP-glucuronate decarboxylase</fullName>
        <ecNumber evidence="6">4.1.1.35</ecNumber>
    </recommendedName>
</protein>
<dbReference type="CDD" id="cd05230">
    <property type="entry name" value="UGD_SDR_e"/>
    <property type="match status" value="1"/>
</dbReference>
<dbReference type="PANTHER" id="PTHR43078">
    <property type="entry name" value="UDP-GLUCURONIC ACID DECARBOXYLASE-RELATED"/>
    <property type="match status" value="1"/>
</dbReference>
<evidence type="ECO:0000256" key="5">
    <source>
        <dbReference type="ARBA" id="ARBA00007505"/>
    </source>
</evidence>
<dbReference type="UniPathway" id="UPA00796">
    <property type="reaction ID" value="UER00771"/>
</dbReference>
<evidence type="ECO:0000256" key="12">
    <source>
        <dbReference type="ARBA" id="ARBA00023027"/>
    </source>
</evidence>
<evidence type="ECO:0000256" key="3">
    <source>
        <dbReference type="ARBA" id="ARBA00004496"/>
    </source>
</evidence>
<keyword evidence="11" id="KW-1133">Transmembrane helix</keyword>
<keyword evidence="14" id="KW-0472">Membrane</keyword>
<keyword evidence="13" id="KW-0333">Golgi apparatus</keyword>
<keyword evidence="12" id="KW-0520">NAD</keyword>
<organism evidence="17 18">
    <name type="scientific">Bosea lupini</name>
    <dbReference type="NCBI Taxonomy" id="1036779"/>
    <lineage>
        <taxon>Bacteria</taxon>
        <taxon>Pseudomonadati</taxon>
        <taxon>Pseudomonadota</taxon>
        <taxon>Alphaproteobacteria</taxon>
        <taxon>Hyphomicrobiales</taxon>
        <taxon>Boseaceae</taxon>
        <taxon>Bosea</taxon>
    </lineage>
</organism>
<name>A0A1H7H5K1_9HYPH</name>
<dbReference type="GO" id="GO:0005737">
    <property type="term" value="C:cytoplasm"/>
    <property type="evidence" value="ECO:0007669"/>
    <property type="project" value="UniProtKB-SubCell"/>
</dbReference>
<dbReference type="GO" id="GO:0048040">
    <property type="term" value="F:UDP-glucuronate decarboxylase activity"/>
    <property type="evidence" value="ECO:0007669"/>
    <property type="project" value="UniProtKB-EC"/>
</dbReference>
<evidence type="ECO:0000256" key="11">
    <source>
        <dbReference type="ARBA" id="ARBA00022989"/>
    </source>
</evidence>
<dbReference type="Gene3D" id="3.40.50.720">
    <property type="entry name" value="NAD(P)-binding Rossmann-like Domain"/>
    <property type="match status" value="1"/>
</dbReference>
<evidence type="ECO:0000256" key="2">
    <source>
        <dbReference type="ARBA" id="ARBA00004447"/>
    </source>
</evidence>
<dbReference type="InterPro" id="IPR036291">
    <property type="entry name" value="NAD(P)-bd_dom_sf"/>
</dbReference>
<evidence type="ECO:0000259" key="16">
    <source>
        <dbReference type="Pfam" id="PF16363"/>
    </source>
</evidence>
<evidence type="ECO:0000256" key="14">
    <source>
        <dbReference type="ARBA" id="ARBA00023136"/>
    </source>
</evidence>
<dbReference type="STRING" id="1036779.SAMN04515666_101549"/>
<dbReference type="AlphaFoldDB" id="A0A1H7H5K1"/>
<comment type="pathway">
    <text evidence="4">Nucleotide-sugar biosynthesis; UDP-alpha-D-xylose biosynthesis; UDP-alpha-D-xylose from UDP-alpha-D-glucuronate: step 1/1.</text>
</comment>
<evidence type="ECO:0000256" key="7">
    <source>
        <dbReference type="ARBA" id="ARBA00022490"/>
    </source>
</evidence>
<dbReference type="PANTHER" id="PTHR43078:SF6">
    <property type="entry name" value="UDP-GLUCURONIC ACID DECARBOXYLASE 1"/>
    <property type="match status" value="1"/>
</dbReference>
<dbReference type="FunFam" id="3.40.50.720:FF:000150">
    <property type="entry name" value="UDP-glucuronic acid decarboxylase 6"/>
    <property type="match status" value="1"/>
</dbReference>
<dbReference type="EMBL" id="FOAN01000001">
    <property type="protein sequence ID" value="SEK45027.1"/>
    <property type="molecule type" value="Genomic_DNA"/>
</dbReference>
<feature type="domain" description="NAD(P)-binding" evidence="16">
    <location>
        <begin position="6"/>
        <end position="303"/>
    </location>
</feature>
<dbReference type="OrthoDB" id="9801785at2"/>
<evidence type="ECO:0000256" key="13">
    <source>
        <dbReference type="ARBA" id="ARBA00023034"/>
    </source>
</evidence>
<keyword evidence="7" id="KW-0963">Cytoplasm</keyword>
<dbReference type="GO" id="GO:0070403">
    <property type="term" value="F:NAD+ binding"/>
    <property type="evidence" value="ECO:0007669"/>
    <property type="project" value="InterPro"/>
</dbReference>
<dbReference type="PROSITE" id="PS51257">
    <property type="entry name" value="PROKAR_LIPOPROTEIN"/>
    <property type="match status" value="1"/>
</dbReference>
<evidence type="ECO:0000256" key="1">
    <source>
        <dbReference type="ARBA" id="ARBA00001911"/>
    </source>
</evidence>
<keyword evidence="8" id="KW-0812">Transmembrane</keyword>